<dbReference type="GO" id="GO:0031419">
    <property type="term" value="F:cobalamin binding"/>
    <property type="evidence" value="ECO:0007669"/>
    <property type="project" value="InterPro"/>
</dbReference>
<dbReference type="Pfam" id="PF02310">
    <property type="entry name" value="B12-binding"/>
    <property type="match status" value="1"/>
</dbReference>
<dbReference type="InterPro" id="IPR036594">
    <property type="entry name" value="Meth_synthase_dom"/>
</dbReference>
<evidence type="ECO:0000256" key="3">
    <source>
        <dbReference type="ARBA" id="ARBA00023285"/>
    </source>
</evidence>
<evidence type="ECO:0000313" key="6">
    <source>
        <dbReference type="EMBL" id="MBR0597362.1"/>
    </source>
</evidence>
<keyword evidence="3" id="KW-0170">Cobalt</keyword>
<evidence type="ECO:0000313" key="7">
    <source>
        <dbReference type="Proteomes" id="UP000675664"/>
    </source>
</evidence>
<dbReference type="SMART" id="SM01018">
    <property type="entry name" value="B12-binding_2"/>
    <property type="match status" value="1"/>
</dbReference>
<evidence type="ECO:0000259" key="4">
    <source>
        <dbReference type="PROSITE" id="PS51332"/>
    </source>
</evidence>
<organism evidence="6 7">
    <name type="scientific">Sinanaerobacter chloroacetimidivorans</name>
    <dbReference type="NCBI Taxonomy" id="2818044"/>
    <lineage>
        <taxon>Bacteria</taxon>
        <taxon>Bacillati</taxon>
        <taxon>Bacillota</taxon>
        <taxon>Clostridia</taxon>
        <taxon>Peptostreptococcales</taxon>
        <taxon>Anaerovoracaceae</taxon>
        <taxon>Sinanaerobacter</taxon>
    </lineage>
</organism>
<dbReference type="SUPFAM" id="SSF52242">
    <property type="entry name" value="Cobalamin (vitamin B12)-binding domain"/>
    <property type="match status" value="1"/>
</dbReference>
<dbReference type="InterPro" id="IPR003759">
    <property type="entry name" value="Cbl-bd_cap"/>
</dbReference>
<dbReference type="PANTHER" id="PTHR45833:SF1">
    <property type="entry name" value="METHIONINE SYNTHASE"/>
    <property type="match status" value="1"/>
</dbReference>
<reference evidence="6" key="1">
    <citation type="submission" date="2021-04" db="EMBL/GenBank/DDBJ databases">
        <title>Sinoanaerobacter chloroacetimidivorans sp. nov., an obligate anaerobic bacterium isolated from anaerobic sludge.</title>
        <authorList>
            <person name="Bao Y."/>
        </authorList>
    </citation>
    <scope>NUCLEOTIDE SEQUENCE</scope>
    <source>
        <strain evidence="6">BAD-6</strain>
    </source>
</reference>
<keyword evidence="2" id="KW-0479">Metal-binding</keyword>
<comment type="similarity">
    <text evidence="1">Belongs to the methylamine corrinoid protein family.</text>
</comment>
<dbReference type="GO" id="GO:0050667">
    <property type="term" value="P:homocysteine metabolic process"/>
    <property type="evidence" value="ECO:0007669"/>
    <property type="project" value="TreeGrafter"/>
</dbReference>
<dbReference type="PANTHER" id="PTHR45833">
    <property type="entry name" value="METHIONINE SYNTHASE"/>
    <property type="match status" value="1"/>
</dbReference>
<dbReference type="PROSITE" id="PS51337">
    <property type="entry name" value="B12_BINDING_NTER"/>
    <property type="match status" value="1"/>
</dbReference>
<dbReference type="SUPFAM" id="SSF47644">
    <property type="entry name" value="Methionine synthase domain"/>
    <property type="match status" value="1"/>
</dbReference>
<dbReference type="RefSeq" id="WP_227017497.1">
    <property type="nucleotide sequence ID" value="NZ_JAGSND010000003.1"/>
</dbReference>
<dbReference type="Proteomes" id="UP000675664">
    <property type="component" value="Unassembled WGS sequence"/>
</dbReference>
<evidence type="ECO:0000256" key="2">
    <source>
        <dbReference type="ARBA" id="ARBA00022723"/>
    </source>
</evidence>
<evidence type="ECO:0000256" key="1">
    <source>
        <dbReference type="ARBA" id="ARBA00010854"/>
    </source>
</evidence>
<dbReference type="FunFam" id="3.40.50.280:FF:000003">
    <property type="entry name" value="Dimethylamine methyltransferase corrinoid protein"/>
    <property type="match status" value="1"/>
</dbReference>
<dbReference type="InterPro" id="IPR006158">
    <property type="entry name" value="Cobalamin-bd"/>
</dbReference>
<keyword evidence="7" id="KW-1185">Reference proteome</keyword>
<name>A0A8J7VYC4_9FIRM</name>
<dbReference type="EMBL" id="JAGSND010000003">
    <property type="protein sequence ID" value="MBR0597362.1"/>
    <property type="molecule type" value="Genomic_DNA"/>
</dbReference>
<dbReference type="GO" id="GO:0008705">
    <property type="term" value="F:methionine synthase activity"/>
    <property type="evidence" value="ECO:0007669"/>
    <property type="project" value="TreeGrafter"/>
</dbReference>
<protein>
    <submittedName>
        <fullName evidence="6">Corrinoid protein</fullName>
    </submittedName>
</protein>
<dbReference type="CDD" id="cd02070">
    <property type="entry name" value="corrinoid_protein_B12-BD"/>
    <property type="match status" value="1"/>
</dbReference>
<dbReference type="InterPro" id="IPR050554">
    <property type="entry name" value="Met_Synthase/Corrinoid"/>
</dbReference>
<dbReference type="InterPro" id="IPR036724">
    <property type="entry name" value="Cobalamin-bd_sf"/>
</dbReference>
<dbReference type="PROSITE" id="PS51332">
    <property type="entry name" value="B12_BINDING"/>
    <property type="match status" value="1"/>
</dbReference>
<evidence type="ECO:0000259" key="5">
    <source>
        <dbReference type="PROSITE" id="PS51337"/>
    </source>
</evidence>
<dbReference type="AlphaFoldDB" id="A0A8J7VYC4"/>
<dbReference type="GO" id="GO:0046653">
    <property type="term" value="P:tetrahydrofolate metabolic process"/>
    <property type="evidence" value="ECO:0007669"/>
    <property type="project" value="TreeGrafter"/>
</dbReference>
<dbReference type="GO" id="GO:0046872">
    <property type="term" value="F:metal ion binding"/>
    <property type="evidence" value="ECO:0007669"/>
    <property type="project" value="UniProtKB-KW"/>
</dbReference>
<sequence>MSKIFKKIMEAVEEGDKEEVIALVQEGLEDGETPQSILNDGLLEGMNLVGEQFKQGTIFVPEVLMSAQTVDAGMEILKPLLNAGDIKNAGKIVFCTVEGDLHDIGKKLCSMLLQGAGYEVIDLGADVAVDRILDGVKVHKPDILAMSAMLTTTMLSMDTAVESLKKEGLDQVAVMIGGAPLSNDYALKIGANYSEDAVGAVELADRLLGN</sequence>
<accession>A0A8J7VYC4</accession>
<dbReference type="Pfam" id="PF02607">
    <property type="entry name" value="B12-binding_2"/>
    <property type="match status" value="1"/>
</dbReference>
<feature type="domain" description="B12-binding" evidence="4">
    <location>
        <begin position="89"/>
        <end position="210"/>
    </location>
</feature>
<gene>
    <name evidence="6" type="ORF">KCX82_05735</name>
</gene>
<proteinExistence type="inferred from homology"/>
<dbReference type="Gene3D" id="3.40.50.280">
    <property type="entry name" value="Cobalamin-binding domain"/>
    <property type="match status" value="1"/>
</dbReference>
<dbReference type="Gene3D" id="1.10.1240.10">
    <property type="entry name" value="Methionine synthase domain"/>
    <property type="match status" value="1"/>
</dbReference>
<feature type="domain" description="B12-binding N-terminal" evidence="5">
    <location>
        <begin position="1"/>
        <end position="89"/>
    </location>
</feature>
<comment type="caution">
    <text evidence="6">The sequence shown here is derived from an EMBL/GenBank/DDBJ whole genome shotgun (WGS) entry which is preliminary data.</text>
</comment>
<dbReference type="GO" id="GO:0005829">
    <property type="term" value="C:cytosol"/>
    <property type="evidence" value="ECO:0007669"/>
    <property type="project" value="TreeGrafter"/>
</dbReference>
<reference evidence="6" key="2">
    <citation type="submission" date="2021-04" db="EMBL/GenBank/DDBJ databases">
        <authorList>
            <person name="Liu J."/>
        </authorList>
    </citation>
    <scope>NUCLEOTIDE SEQUENCE</scope>
    <source>
        <strain evidence="6">BAD-6</strain>
    </source>
</reference>